<evidence type="ECO:0000313" key="2">
    <source>
        <dbReference type="EMBL" id="GIX63228.1"/>
    </source>
</evidence>
<dbReference type="AlphaFoldDB" id="A0AAV4LTZ2"/>
<feature type="region of interest" description="Disordered" evidence="1">
    <location>
        <begin position="69"/>
        <end position="89"/>
    </location>
</feature>
<dbReference type="EMBL" id="BPLF01000002">
    <property type="protein sequence ID" value="GIX63228.1"/>
    <property type="molecule type" value="Genomic_DNA"/>
</dbReference>
<evidence type="ECO:0000256" key="1">
    <source>
        <dbReference type="SAM" id="MobiDB-lite"/>
    </source>
</evidence>
<sequence length="160" mass="16671">MLLPLDDTDDRDHDNQGYITTTPPTTDYITVPISLLLTTALGENYVTLSRQKGAHKGGKAAEVEAVGTTAQGGDAREAGEGGGGGAGGLDGVKRIRDTIVTDAIYGGKGEGYGVGSFRKKSVEEGRVGNVFDVCFGELGEAGFQITNYFRGLFAIVEHAG</sequence>
<evidence type="ECO:0000313" key="3">
    <source>
        <dbReference type="Proteomes" id="UP001497744"/>
    </source>
</evidence>
<dbReference type="RefSeq" id="XP_067715297.1">
    <property type="nucleotide sequence ID" value="XM_067859196.1"/>
</dbReference>
<feature type="region of interest" description="Disordered" evidence="1">
    <location>
        <begin position="1"/>
        <end position="21"/>
    </location>
</feature>
<name>A0AAV4LTZ2_BABCB</name>
<accession>A0AAV4LTZ2</accession>
<reference evidence="2 3" key="1">
    <citation type="submission" date="2021-06" db="EMBL/GenBank/DDBJ databases">
        <title>Genome sequence of Babesia caballi.</title>
        <authorList>
            <person name="Yamagishi J."/>
            <person name="Kidaka T."/>
            <person name="Ochi A."/>
        </authorList>
    </citation>
    <scope>NUCLEOTIDE SEQUENCE [LARGE SCALE GENOMIC DNA]</scope>
    <source>
        <strain evidence="2">USDA-D6B2</strain>
    </source>
</reference>
<dbReference type="Proteomes" id="UP001497744">
    <property type="component" value="Unassembled WGS sequence"/>
</dbReference>
<protein>
    <submittedName>
        <fullName evidence="2">Uncharacterized protein</fullName>
    </submittedName>
</protein>
<comment type="caution">
    <text evidence="2">The sequence shown here is derived from an EMBL/GenBank/DDBJ whole genome shotgun (WGS) entry which is preliminary data.</text>
</comment>
<feature type="compositionally biased region" description="Gly residues" evidence="1">
    <location>
        <begin position="80"/>
        <end position="89"/>
    </location>
</feature>
<dbReference type="GeneID" id="94194709"/>
<gene>
    <name evidence="2" type="ORF">BcabD6B2_26630</name>
</gene>
<keyword evidence="3" id="KW-1185">Reference proteome</keyword>
<proteinExistence type="predicted"/>
<organism evidence="2 3">
    <name type="scientific">Babesia caballi</name>
    <dbReference type="NCBI Taxonomy" id="5871"/>
    <lineage>
        <taxon>Eukaryota</taxon>
        <taxon>Sar</taxon>
        <taxon>Alveolata</taxon>
        <taxon>Apicomplexa</taxon>
        <taxon>Aconoidasida</taxon>
        <taxon>Piroplasmida</taxon>
        <taxon>Babesiidae</taxon>
        <taxon>Babesia</taxon>
    </lineage>
</organism>